<protein>
    <submittedName>
        <fullName evidence="1">Uncharacterized protein</fullName>
    </submittedName>
</protein>
<gene>
    <name evidence="1" type="ORF">Fomme_000109</name>
</gene>
<accession>A0A5B9RCT6</accession>
<proteinExistence type="predicted"/>
<sequence>MCIFLIKKCYTVVNATCANIKFINMRIKSVFLRRPATVPNLFKHLYHFYKANSESKYVIVKVILEVNDSKFVLCDQTAVDVTNNIDCTHVRNQVKDNFNKITKNKGSINANRCVIEFYITNEKGYKEFNEKILNEFLNKIKNGNG</sequence>
<keyword evidence="1" id="KW-0496">Mitochondrion</keyword>
<dbReference type="AlphaFoldDB" id="A0A5B9RCT6"/>
<evidence type="ECO:0000313" key="1">
    <source>
        <dbReference type="EMBL" id="QEG57119.1"/>
    </source>
</evidence>
<name>A0A5B9RCT6_9AGAM</name>
<geneLocation type="mitochondrion" evidence="1"/>
<dbReference type="EMBL" id="MK623258">
    <property type="protein sequence ID" value="QEG57119.1"/>
    <property type="molecule type" value="Genomic_DNA"/>
</dbReference>
<organism evidence="1">
    <name type="scientific">Fomitiporia mediterranea</name>
    <dbReference type="NCBI Taxonomy" id="208960"/>
    <lineage>
        <taxon>Eukaryota</taxon>
        <taxon>Fungi</taxon>
        <taxon>Dikarya</taxon>
        <taxon>Basidiomycota</taxon>
        <taxon>Agaricomycotina</taxon>
        <taxon>Agaricomycetes</taxon>
        <taxon>Hymenochaetales</taxon>
        <taxon>Hymenochaetaceae</taxon>
        <taxon>Fomitiporia</taxon>
    </lineage>
</organism>
<reference evidence="1" key="1">
    <citation type="submission" date="2019-03" db="EMBL/GenBank/DDBJ databases">
        <title>Evidence of extensive intraspecific noncoding reshuffling in a 169kb mitochondrial genome of basidiomycete fungus.</title>
        <authorList>
            <person name="Lee H.-H."/>
            <person name="Ke H.-M."/>
            <person name="Lin C.-Y.I."/>
            <person name="Lee T.J."/>
            <person name="Chung C.-L."/>
            <person name="Tsai I.J."/>
        </authorList>
    </citation>
    <scope>NUCLEOTIDE SEQUENCE</scope>
    <source>
        <strain evidence="1">MF3/22</strain>
    </source>
</reference>